<dbReference type="EMBL" id="CM007890">
    <property type="protein sequence ID" value="OTG37836.1"/>
    <property type="molecule type" value="Genomic_DNA"/>
</dbReference>
<reference evidence="2" key="1">
    <citation type="journal article" date="2017" name="Nature">
        <title>The sunflower genome provides insights into oil metabolism, flowering and Asterid evolution.</title>
        <authorList>
            <person name="Badouin H."/>
            <person name="Gouzy J."/>
            <person name="Grassa C.J."/>
            <person name="Murat F."/>
            <person name="Staton S.E."/>
            <person name="Cottret L."/>
            <person name="Lelandais-Briere C."/>
            <person name="Owens G.L."/>
            <person name="Carrere S."/>
            <person name="Mayjonade B."/>
            <person name="Legrand L."/>
            <person name="Gill N."/>
            <person name="Kane N.C."/>
            <person name="Bowers J.E."/>
            <person name="Hubner S."/>
            <person name="Bellec A."/>
            <person name="Berard A."/>
            <person name="Berges H."/>
            <person name="Blanchet N."/>
            <person name="Boniface M.C."/>
            <person name="Brunel D."/>
            <person name="Catrice O."/>
            <person name="Chaidir N."/>
            <person name="Claudel C."/>
            <person name="Donnadieu C."/>
            <person name="Faraut T."/>
            <person name="Fievet G."/>
            <person name="Helmstetter N."/>
            <person name="King M."/>
            <person name="Knapp S.J."/>
            <person name="Lai Z."/>
            <person name="Le Paslier M.C."/>
            <person name="Lippi Y."/>
            <person name="Lorenzon L."/>
            <person name="Mandel J.R."/>
            <person name="Marage G."/>
            <person name="Marchand G."/>
            <person name="Marquand E."/>
            <person name="Bret-Mestries E."/>
            <person name="Morien E."/>
            <person name="Nambeesan S."/>
            <person name="Nguyen T."/>
            <person name="Pegot-Espagnet P."/>
            <person name="Pouilly N."/>
            <person name="Raftis F."/>
            <person name="Sallet E."/>
            <person name="Schiex T."/>
            <person name="Thomas J."/>
            <person name="Vandecasteele C."/>
            <person name="Vares D."/>
            <person name="Vear F."/>
            <person name="Vautrin S."/>
            <person name="Crespi M."/>
            <person name="Mangin B."/>
            <person name="Burke J.M."/>
            <person name="Salse J."/>
            <person name="Munos S."/>
            <person name="Vincourt P."/>
            <person name="Rieseberg L.H."/>
            <person name="Langlade N.B."/>
        </authorList>
    </citation>
    <scope>NUCLEOTIDE SEQUENCE [LARGE SCALE GENOMIC DNA]</scope>
    <source>
        <strain evidence="2">cv. SF193</strain>
    </source>
</reference>
<evidence type="ECO:0000313" key="1">
    <source>
        <dbReference type="EMBL" id="OTG37836.1"/>
    </source>
</evidence>
<accession>A0A251VRX3</accession>
<dbReference type="AlphaFoldDB" id="A0A251VRX3"/>
<name>A0A251VRX3_HELAN</name>
<dbReference type="InParanoid" id="A0A251VRX3"/>
<sequence>MFKTKENINISHLSPSVSHLTTHPYPLSPLPLSPHLPLFSPCLHLRRNHRFLRRPPPFHLCRRSSVIISLNHSLQTTSLSSTSNLFHQSQNPNPNSRRKCLAGLCF</sequence>
<protein>
    <submittedName>
        <fullName evidence="1">Uncharacterized protein</fullName>
    </submittedName>
</protein>
<dbReference type="Proteomes" id="UP000215914">
    <property type="component" value="Chromosome 1"/>
</dbReference>
<proteinExistence type="predicted"/>
<gene>
    <name evidence="1" type="ORF">HannXRQ_Chr01g0023191</name>
</gene>
<keyword evidence="2" id="KW-1185">Reference proteome</keyword>
<evidence type="ECO:0000313" key="2">
    <source>
        <dbReference type="Proteomes" id="UP000215914"/>
    </source>
</evidence>
<organism evidence="1 2">
    <name type="scientific">Helianthus annuus</name>
    <name type="common">Common sunflower</name>
    <dbReference type="NCBI Taxonomy" id="4232"/>
    <lineage>
        <taxon>Eukaryota</taxon>
        <taxon>Viridiplantae</taxon>
        <taxon>Streptophyta</taxon>
        <taxon>Embryophyta</taxon>
        <taxon>Tracheophyta</taxon>
        <taxon>Spermatophyta</taxon>
        <taxon>Magnoliopsida</taxon>
        <taxon>eudicotyledons</taxon>
        <taxon>Gunneridae</taxon>
        <taxon>Pentapetalae</taxon>
        <taxon>asterids</taxon>
        <taxon>campanulids</taxon>
        <taxon>Asterales</taxon>
        <taxon>Asteraceae</taxon>
        <taxon>Asteroideae</taxon>
        <taxon>Heliantheae alliance</taxon>
        <taxon>Heliantheae</taxon>
        <taxon>Helianthus</taxon>
    </lineage>
</organism>